<reference evidence="6 7" key="1">
    <citation type="submission" date="2017-06" db="EMBL/GenBank/DDBJ databases">
        <authorList>
            <person name="Kim H.J."/>
            <person name="Triplett B.A."/>
        </authorList>
    </citation>
    <scope>NUCLEOTIDE SEQUENCE [LARGE SCALE GENOMIC DNA]</scope>
    <source>
        <strain evidence="6 7">DSM 29052</strain>
    </source>
</reference>
<proteinExistence type="predicted"/>
<dbReference type="PANTHER" id="PTHR36837:SF5">
    <property type="entry name" value="POLY-3-HYDROXYBUTYRATE SYNTHASE"/>
    <property type="match status" value="1"/>
</dbReference>
<dbReference type="InterPro" id="IPR022211">
    <property type="entry name" value="PHBC_N"/>
</dbReference>
<evidence type="ECO:0000256" key="2">
    <source>
        <dbReference type="ARBA" id="ARBA00023315"/>
    </source>
</evidence>
<evidence type="ECO:0000256" key="3">
    <source>
        <dbReference type="SAM" id="MobiDB-lite"/>
    </source>
</evidence>
<dbReference type="SUPFAM" id="SSF53474">
    <property type="entry name" value="alpha/beta-Hydrolases"/>
    <property type="match status" value="1"/>
</dbReference>
<protein>
    <submittedName>
        <fullName evidence="6">Polyhydroxyalkanoate synthase</fullName>
    </submittedName>
</protein>
<keyword evidence="7" id="KW-1185">Reference proteome</keyword>
<evidence type="ECO:0000313" key="6">
    <source>
        <dbReference type="EMBL" id="SNR63798.1"/>
    </source>
</evidence>
<dbReference type="EMBL" id="FZNN01000013">
    <property type="protein sequence ID" value="SNR63798.1"/>
    <property type="molecule type" value="Genomic_DNA"/>
</dbReference>
<dbReference type="PANTHER" id="PTHR36837">
    <property type="entry name" value="POLY(3-HYDROXYALKANOATE) POLYMERASE SUBUNIT PHAC"/>
    <property type="match status" value="1"/>
</dbReference>
<evidence type="ECO:0000259" key="4">
    <source>
        <dbReference type="Pfam" id="PF07167"/>
    </source>
</evidence>
<keyword evidence="2" id="KW-0012">Acyltransferase</keyword>
<feature type="domain" description="Poly-beta-hydroxybutyrate polymerase N-terminal" evidence="4">
    <location>
        <begin position="109"/>
        <end position="278"/>
    </location>
</feature>
<accession>A0A238XYZ4</accession>
<feature type="domain" description="Poly-beta-hydroxybutyrate polymerase N-terminal" evidence="5">
    <location>
        <begin position="39"/>
        <end position="80"/>
    </location>
</feature>
<name>A0A238XYZ4_9RHOB</name>
<evidence type="ECO:0000256" key="1">
    <source>
        <dbReference type="ARBA" id="ARBA00022679"/>
    </source>
</evidence>
<dbReference type="Pfam" id="PF12551">
    <property type="entry name" value="PHBC_N"/>
    <property type="match status" value="1"/>
</dbReference>
<dbReference type="Gene3D" id="3.40.50.1820">
    <property type="entry name" value="alpha/beta hydrolase"/>
    <property type="match status" value="1"/>
</dbReference>
<keyword evidence="1" id="KW-0808">Transferase</keyword>
<dbReference type="GO" id="GO:0042619">
    <property type="term" value="P:poly-hydroxybutyrate biosynthetic process"/>
    <property type="evidence" value="ECO:0007669"/>
    <property type="project" value="InterPro"/>
</dbReference>
<dbReference type="InterPro" id="IPR051321">
    <property type="entry name" value="PHA/PHB_synthase"/>
</dbReference>
<evidence type="ECO:0000313" key="7">
    <source>
        <dbReference type="Proteomes" id="UP000198417"/>
    </source>
</evidence>
<dbReference type="OrthoDB" id="7208816at2"/>
<dbReference type="Proteomes" id="UP000198417">
    <property type="component" value="Unassembled WGS sequence"/>
</dbReference>
<dbReference type="InterPro" id="IPR010941">
    <property type="entry name" value="PhaC_N"/>
</dbReference>
<dbReference type="AlphaFoldDB" id="A0A238XYZ4"/>
<organism evidence="6 7">
    <name type="scientific">Puniceibacterium sediminis</name>
    <dbReference type="NCBI Taxonomy" id="1608407"/>
    <lineage>
        <taxon>Bacteria</taxon>
        <taxon>Pseudomonadati</taxon>
        <taxon>Pseudomonadota</taxon>
        <taxon>Alphaproteobacteria</taxon>
        <taxon>Rhodobacterales</taxon>
        <taxon>Paracoccaceae</taxon>
        <taxon>Puniceibacterium</taxon>
    </lineage>
</organism>
<sequence>MLNQPNQIIREPGQTVATPETAVPKQPDPSPAEPTPQNAYDSLDRLTHATVAKATSALSPSVLGEAWMDWAVHLAVSPGKQAHLIEQALKNLQTLWSQSLGITQPEGSDDRRFAGEGWQNYPYNVWAQSHLRNWQWWQNATTGVHGVAPPHEDLMAFVAGMVADTVAPSNFVLTNPEVISATLAEHGQNLVRGANHLAEDIARRAGMPQEAGPQPFEVGRNLATTPGKVVFRNDLIELIQYASETAEVHPEPILIVPAWIMKYYILDLSAHNSLVRFLVAQGFTVFMVSWKNPSAKDRDLSMDDYRQLGVMAAVDAVQAITQAPKIHAAGYCLGGTLLSIAAAAMARDSDDRLATVTLLAAQVDFTEAGPLRLFINDSEVTLIEDMMADQGFLSSDQMAGAFALLRARDLIWAPAIRDYLLGNRGQAFDLMAWNADTTRMPARMHSEYLRRMFLNNDLAEGRYPVGNKAIAITDIRVPIFAVGTEDDHVAPWHSVYKLHLFADTDITFVLTNGGHNAGIVSEPGHADRHFRIADKAATAAFRAPEDWLAETEPKDGSWWIDFAKWLTAHSGQTIAPPHMGARSGNYKAICDAPGTYVRLT</sequence>
<evidence type="ECO:0000259" key="5">
    <source>
        <dbReference type="Pfam" id="PF12551"/>
    </source>
</evidence>
<dbReference type="RefSeq" id="WP_089271703.1">
    <property type="nucleotide sequence ID" value="NZ_FZNN01000013.1"/>
</dbReference>
<dbReference type="Pfam" id="PF07167">
    <property type="entry name" value="PhaC_N"/>
    <property type="match status" value="1"/>
</dbReference>
<gene>
    <name evidence="6" type="ORF">SAMN06265370_113113</name>
</gene>
<dbReference type="GO" id="GO:0016746">
    <property type="term" value="F:acyltransferase activity"/>
    <property type="evidence" value="ECO:0007669"/>
    <property type="project" value="UniProtKB-KW"/>
</dbReference>
<feature type="region of interest" description="Disordered" evidence="3">
    <location>
        <begin position="1"/>
        <end position="40"/>
    </location>
</feature>
<dbReference type="InterPro" id="IPR029058">
    <property type="entry name" value="AB_hydrolase_fold"/>
</dbReference>